<keyword evidence="2" id="KW-1185">Reference proteome</keyword>
<evidence type="ECO:0000313" key="1">
    <source>
        <dbReference type="EMBL" id="VED49917.1"/>
    </source>
</evidence>
<name>A0A7Z9CRC0_RAOTE</name>
<protein>
    <submittedName>
        <fullName evidence="1">Uncharacterized protein</fullName>
    </submittedName>
</protein>
<accession>A0A7Z9CRC0</accession>
<dbReference type="AlphaFoldDB" id="A0A7Z9CRC0"/>
<sequence length="142" mass="16259">MEKISFLYVSQIFPGKVARSLNYPQPWIKPDDESGKISIDVSFGLIIKTKVNYRVDVDMFFDDQRVEFGSNQSLQSEPIIAGTTSGNESVSIENMSLMNITVKDEGIYKVTLSLHVMDDKQEKSNMIHSTECFFYLSKEWKL</sequence>
<reference evidence="1 2" key="1">
    <citation type="submission" date="2018-12" db="EMBL/GenBank/DDBJ databases">
        <authorList>
            <consortium name="Pathogen Informatics"/>
        </authorList>
    </citation>
    <scope>NUCLEOTIDE SEQUENCE [LARGE SCALE GENOMIC DNA]</scope>
    <source>
        <strain evidence="1 2">NCTC9997</strain>
    </source>
</reference>
<organism evidence="1 2">
    <name type="scientific">Raoultella terrigena</name>
    <name type="common">Klebsiella terrigena</name>
    <dbReference type="NCBI Taxonomy" id="577"/>
    <lineage>
        <taxon>Bacteria</taxon>
        <taxon>Pseudomonadati</taxon>
        <taxon>Pseudomonadota</taxon>
        <taxon>Gammaproteobacteria</taxon>
        <taxon>Enterobacterales</taxon>
        <taxon>Enterobacteriaceae</taxon>
        <taxon>Klebsiella/Raoultella group</taxon>
        <taxon>Raoultella</taxon>
    </lineage>
</organism>
<proteinExistence type="predicted"/>
<dbReference type="Proteomes" id="UP000267630">
    <property type="component" value="Chromosome 3"/>
</dbReference>
<gene>
    <name evidence="1" type="ORF">NCTC9997_02992</name>
</gene>
<dbReference type="EMBL" id="LR134253">
    <property type="protein sequence ID" value="VED49917.1"/>
    <property type="molecule type" value="Genomic_DNA"/>
</dbReference>
<evidence type="ECO:0000313" key="2">
    <source>
        <dbReference type="Proteomes" id="UP000267630"/>
    </source>
</evidence>